<accession>A0A857J2V7</accession>
<organism evidence="11 12">
    <name type="scientific">Xylophilus rhododendri</name>
    <dbReference type="NCBI Taxonomy" id="2697032"/>
    <lineage>
        <taxon>Bacteria</taxon>
        <taxon>Pseudomonadati</taxon>
        <taxon>Pseudomonadota</taxon>
        <taxon>Betaproteobacteria</taxon>
        <taxon>Burkholderiales</taxon>
        <taxon>Xylophilus</taxon>
    </lineage>
</organism>
<evidence type="ECO:0000256" key="6">
    <source>
        <dbReference type="ARBA" id="ARBA00023136"/>
    </source>
</evidence>
<comment type="function">
    <text evidence="1 9">Assembles around the rod to form the L-ring and probably protects the motor/basal body from shearing forces during rotation.</text>
</comment>
<dbReference type="Pfam" id="PF02107">
    <property type="entry name" value="FlgH"/>
    <property type="match status" value="1"/>
</dbReference>
<comment type="subcellular location">
    <subcellularLocation>
        <location evidence="9">Cell outer membrane</location>
        <topology evidence="9">Lipid-anchor</topology>
    </subcellularLocation>
    <subcellularLocation>
        <location evidence="9">Bacterial flagellum basal body</location>
    </subcellularLocation>
    <subcellularLocation>
        <location evidence="2">Membrane</location>
    </subcellularLocation>
</comment>
<keyword evidence="9" id="KW-0449">Lipoprotein</keyword>
<dbReference type="RefSeq" id="WP_160551504.1">
    <property type="nucleotide sequence ID" value="NZ_CP047650.1"/>
</dbReference>
<dbReference type="GO" id="GO:0071973">
    <property type="term" value="P:bacterial-type flagellum-dependent cell motility"/>
    <property type="evidence" value="ECO:0007669"/>
    <property type="project" value="InterPro"/>
</dbReference>
<reference evidence="11 12" key="1">
    <citation type="submission" date="2020-01" db="EMBL/GenBank/DDBJ databases">
        <title>Genome sequencing of strain KACC 21265.</title>
        <authorList>
            <person name="Heo J."/>
            <person name="Kim S.-J."/>
            <person name="Kim J.-S."/>
            <person name="Hong S.-B."/>
            <person name="Kwon S.-W."/>
        </authorList>
    </citation>
    <scope>NUCLEOTIDE SEQUENCE [LARGE SCALE GENOMIC DNA]</scope>
    <source>
        <strain evidence="11 12">KACC 21265</strain>
    </source>
</reference>
<keyword evidence="8 9" id="KW-0998">Cell outer membrane</keyword>
<dbReference type="Proteomes" id="UP000464787">
    <property type="component" value="Chromosome"/>
</dbReference>
<keyword evidence="11" id="KW-0966">Cell projection</keyword>
<comment type="similarity">
    <text evidence="3 9">Belongs to the FlgH family.</text>
</comment>
<keyword evidence="11" id="KW-0969">Cilium</keyword>
<evidence type="ECO:0000256" key="8">
    <source>
        <dbReference type="ARBA" id="ARBA00023237"/>
    </source>
</evidence>
<sequence>MKPVARSFLFALMPLATLLTGCETMQPKVEMPVTAAPQLVYPIREPVSATGGLFSTATYRQAFEDRRARLVGDNVTINIVENVSASQTSTSTVDRNGTVKGGITALPFFGASSLAAKTTVAAADANTFSGKGGTQSANTFSGAITATVVQVLPNGHLVVTGEKQIGVNENVDTLRFSGTIDPRAIQAGSTIASTQVANVRIESRGKGQAGEAQQMGWLSRVFLNVLPF</sequence>
<dbReference type="GO" id="GO:0009427">
    <property type="term" value="C:bacterial-type flagellum basal body, distal rod, L ring"/>
    <property type="evidence" value="ECO:0007669"/>
    <property type="project" value="InterPro"/>
</dbReference>
<evidence type="ECO:0000256" key="3">
    <source>
        <dbReference type="ARBA" id="ARBA00006929"/>
    </source>
</evidence>
<evidence type="ECO:0000256" key="9">
    <source>
        <dbReference type="HAMAP-Rule" id="MF_00415"/>
    </source>
</evidence>
<proteinExistence type="inferred from homology"/>
<keyword evidence="11" id="KW-0282">Flagellum</keyword>
<keyword evidence="12" id="KW-1185">Reference proteome</keyword>
<name>A0A857J2V7_9BURK</name>
<protein>
    <recommendedName>
        <fullName evidence="9">Flagellar L-ring protein</fullName>
    </recommendedName>
    <alternativeName>
        <fullName evidence="9">Basal body L-ring protein</fullName>
    </alternativeName>
</protein>
<evidence type="ECO:0000256" key="4">
    <source>
        <dbReference type="ARBA" id="ARBA00011439"/>
    </source>
</evidence>
<keyword evidence="5 9" id="KW-0732">Signal</keyword>
<feature type="signal peptide" evidence="10">
    <location>
        <begin position="1"/>
        <end position="21"/>
    </location>
</feature>
<evidence type="ECO:0000256" key="5">
    <source>
        <dbReference type="ARBA" id="ARBA00022729"/>
    </source>
</evidence>
<keyword evidence="7 9" id="KW-0975">Bacterial flagellum</keyword>
<dbReference type="InterPro" id="IPR000527">
    <property type="entry name" value="Flag_Lring"/>
</dbReference>
<comment type="subunit">
    <text evidence="4 9">The basal body constitutes a major portion of the flagellar organelle and consists of four rings (L,P,S, and M) mounted on a central rod.</text>
</comment>
<dbReference type="GO" id="GO:0009279">
    <property type="term" value="C:cell outer membrane"/>
    <property type="evidence" value="ECO:0007669"/>
    <property type="project" value="UniProtKB-SubCell"/>
</dbReference>
<keyword evidence="6 9" id="KW-0472">Membrane</keyword>
<dbReference type="AlphaFoldDB" id="A0A857J2V7"/>
<evidence type="ECO:0000256" key="10">
    <source>
        <dbReference type="SAM" id="SignalP"/>
    </source>
</evidence>
<dbReference type="HAMAP" id="MF_00415">
    <property type="entry name" value="FlgH"/>
    <property type="match status" value="1"/>
</dbReference>
<gene>
    <name evidence="9" type="primary">flgH</name>
    <name evidence="11" type="ORF">GT347_08255</name>
</gene>
<feature type="chain" id="PRO_5032679622" description="Flagellar L-ring protein" evidence="10">
    <location>
        <begin position="22"/>
        <end position="228"/>
    </location>
</feature>
<dbReference type="PRINTS" id="PR01008">
    <property type="entry name" value="FLGLRINGFLGH"/>
</dbReference>
<dbReference type="GO" id="GO:0003774">
    <property type="term" value="F:cytoskeletal motor activity"/>
    <property type="evidence" value="ECO:0007669"/>
    <property type="project" value="InterPro"/>
</dbReference>
<evidence type="ECO:0000313" key="12">
    <source>
        <dbReference type="Proteomes" id="UP000464787"/>
    </source>
</evidence>
<evidence type="ECO:0000313" key="11">
    <source>
        <dbReference type="EMBL" id="QHI97987.1"/>
    </source>
</evidence>
<dbReference type="EMBL" id="CP047650">
    <property type="protein sequence ID" value="QHI97987.1"/>
    <property type="molecule type" value="Genomic_DNA"/>
</dbReference>
<dbReference type="PANTHER" id="PTHR34933:SF3">
    <property type="entry name" value="FLAGELLAR L-RING PROTEIN"/>
    <property type="match status" value="1"/>
</dbReference>
<dbReference type="PANTHER" id="PTHR34933">
    <property type="entry name" value="FLAGELLAR L-RING PROTEIN"/>
    <property type="match status" value="1"/>
</dbReference>
<dbReference type="PROSITE" id="PS51257">
    <property type="entry name" value="PROKAR_LIPOPROTEIN"/>
    <property type="match status" value="1"/>
</dbReference>
<evidence type="ECO:0000256" key="7">
    <source>
        <dbReference type="ARBA" id="ARBA00023143"/>
    </source>
</evidence>
<evidence type="ECO:0000256" key="2">
    <source>
        <dbReference type="ARBA" id="ARBA00004370"/>
    </source>
</evidence>
<dbReference type="KEGG" id="xyk:GT347_08255"/>
<evidence type="ECO:0000256" key="1">
    <source>
        <dbReference type="ARBA" id="ARBA00002591"/>
    </source>
</evidence>